<feature type="transmembrane region" description="Helical" evidence="7">
    <location>
        <begin position="71"/>
        <end position="94"/>
    </location>
</feature>
<reference evidence="9" key="1">
    <citation type="journal article" date="2021" name="Nat. Commun.">
        <title>Genetic determinants of endophytism in the Arabidopsis root mycobiome.</title>
        <authorList>
            <person name="Mesny F."/>
            <person name="Miyauchi S."/>
            <person name="Thiergart T."/>
            <person name="Pickel B."/>
            <person name="Atanasova L."/>
            <person name="Karlsson M."/>
            <person name="Huettel B."/>
            <person name="Barry K.W."/>
            <person name="Haridas S."/>
            <person name="Chen C."/>
            <person name="Bauer D."/>
            <person name="Andreopoulos W."/>
            <person name="Pangilinan J."/>
            <person name="LaButti K."/>
            <person name="Riley R."/>
            <person name="Lipzen A."/>
            <person name="Clum A."/>
            <person name="Drula E."/>
            <person name="Henrissat B."/>
            <person name="Kohler A."/>
            <person name="Grigoriev I.V."/>
            <person name="Martin F.M."/>
            <person name="Hacquard S."/>
        </authorList>
    </citation>
    <scope>NUCLEOTIDE SEQUENCE</scope>
    <source>
        <strain evidence="9">MPI-CAGE-CH-0235</strain>
    </source>
</reference>
<proteinExistence type="inferred from homology"/>
<evidence type="ECO:0000256" key="1">
    <source>
        <dbReference type="ARBA" id="ARBA00004141"/>
    </source>
</evidence>
<feature type="transmembrane region" description="Helical" evidence="7">
    <location>
        <begin position="383"/>
        <end position="407"/>
    </location>
</feature>
<evidence type="ECO:0000259" key="8">
    <source>
        <dbReference type="PROSITE" id="PS50850"/>
    </source>
</evidence>
<dbReference type="EMBL" id="JAGPNK010000002">
    <property type="protein sequence ID" value="KAH7325554.1"/>
    <property type="molecule type" value="Genomic_DNA"/>
</dbReference>
<feature type="transmembrane region" description="Helical" evidence="7">
    <location>
        <begin position="101"/>
        <end position="120"/>
    </location>
</feature>
<dbReference type="PRINTS" id="PR00171">
    <property type="entry name" value="SUGRTRNSPORT"/>
</dbReference>
<feature type="transmembrane region" description="Helical" evidence="7">
    <location>
        <begin position="348"/>
        <end position="371"/>
    </location>
</feature>
<dbReference type="SUPFAM" id="SSF103473">
    <property type="entry name" value="MFS general substrate transporter"/>
    <property type="match status" value="1"/>
</dbReference>
<dbReference type="InterPro" id="IPR020846">
    <property type="entry name" value="MFS_dom"/>
</dbReference>
<feature type="transmembrane region" description="Helical" evidence="7">
    <location>
        <begin position="159"/>
        <end position="179"/>
    </location>
</feature>
<dbReference type="PANTHER" id="PTHR48022">
    <property type="entry name" value="PLASTIDIC GLUCOSE TRANSPORTER 4"/>
    <property type="match status" value="1"/>
</dbReference>
<dbReference type="InterPro" id="IPR003663">
    <property type="entry name" value="Sugar/inositol_transpt"/>
</dbReference>
<evidence type="ECO:0000256" key="6">
    <source>
        <dbReference type="ARBA" id="ARBA00023136"/>
    </source>
</evidence>
<dbReference type="PROSITE" id="PS50850">
    <property type="entry name" value="MFS"/>
    <property type="match status" value="1"/>
</dbReference>
<comment type="caution">
    <text evidence="9">The sequence shown here is derived from an EMBL/GenBank/DDBJ whole genome shotgun (WGS) entry which is preliminary data.</text>
</comment>
<dbReference type="InterPro" id="IPR005828">
    <property type="entry name" value="MFS_sugar_transport-like"/>
</dbReference>
<feature type="transmembrane region" description="Helical" evidence="7">
    <location>
        <begin position="320"/>
        <end position="341"/>
    </location>
</feature>
<dbReference type="InterPro" id="IPR005829">
    <property type="entry name" value="Sugar_transporter_CS"/>
</dbReference>
<protein>
    <submittedName>
        <fullName evidence="9">General substrate transporter</fullName>
    </submittedName>
</protein>
<dbReference type="GO" id="GO:0005351">
    <property type="term" value="F:carbohydrate:proton symporter activity"/>
    <property type="evidence" value="ECO:0007669"/>
    <property type="project" value="TreeGrafter"/>
</dbReference>
<keyword evidence="10" id="KW-1185">Reference proteome</keyword>
<sequence>MSPDSVDGQLASVLPTDEKPWYRKPHLLKLNYYILSLILFSSANGYDGSLMNGLQALPKWNAFMDMPEGAWLGFINGIYWISNGVSFFVAAWATNKYGRKAGIWIAYVFLVSGAILQTAAPSAGVFIAARALLGVAAGCYSIGAPILISEIAYPTHRAIAASCFQCGFYLGSLLSAWVTFGTRNYSSSWDWRLPSLLQLLLPLIALPGFFLTPESPRWLASVDRMEEAVQFIVKHHAAGVANAPLVTFESEEIGNTIKAEREAHATTSYMDMLKTKGNRWRLVISVSLGVFSQWSGNGVVSYYLALVLRTVGITSVTHQTLISALLQVWNLFWSVGAAACVERLGRRPLFLTSAGTMLVSYIIITGLSGSFASTGNSAVGTTVIPFLFIFFAGYDVGLTPLMFSYPVEIWPYRLRSRGVGIMWLSGIVAGVFNMFVNPIALSSIGWRYYFTFIVFLIAFLLMAYFLYPETRGRTLEQMAIIFDGEDADVLQVDKKIQAESITIENKGV</sequence>
<evidence type="ECO:0000256" key="3">
    <source>
        <dbReference type="ARBA" id="ARBA00022448"/>
    </source>
</evidence>
<keyword evidence="5 7" id="KW-1133">Transmembrane helix</keyword>
<evidence type="ECO:0000256" key="5">
    <source>
        <dbReference type="ARBA" id="ARBA00022989"/>
    </source>
</evidence>
<dbReference type="PANTHER" id="PTHR48022:SF3">
    <property type="entry name" value="HEXOSE TRANSPORTER PROTEIN (AFU_ORTHOLOGUE AFUA_8G04480)-RELATED"/>
    <property type="match status" value="1"/>
</dbReference>
<evidence type="ECO:0000256" key="4">
    <source>
        <dbReference type="ARBA" id="ARBA00022692"/>
    </source>
</evidence>
<feature type="transmembrane region" description="Helical" evidence="7">
    <location>
        <begin position="191"/>
        <end position="211"/>
    </location>
</feature>
<keyword evidence="4 7" id="KW-0812">Transmembrane</keyword>
<dbReference type="Gene3D" id="1.20.1250.20">
    <property type="entry name" value="MFS general substrate transporter like domains"/>
    <property type="match status" value="1"/>
</dbReference>
<keyword evidence="6 7" id="KW-0472">Membrane</keyword>
<dbReference type="InterPro" id="IPR036259">
    <property type="entry name" value="MFS_trans_sf"/>
</dbReference>
<dbReference type="OrthoDB" id="6133115at2759"/>
<gene>
    <name evidence="9" type="ORF">B0I35DRAFT_347132</name>
</gene>
<dbReference type="FunFam" id="1.20.1250.20:FF:000134">
    <property type="entry name" value="MFS sugar transporter protein"/>
    <property type="match status" value="1"/>
</dbReference>
<feature type="transmembrane region" description="Helical" evidence="7">
    <location>
        <begin position="446"/>
        <end position="467"/>
    </location>
</feature>
<organism evidence="9 10">
    <name type="scientific">Stachybotrys elegans</name>
    <dbReference type="NCBI Taxonomy" id="80388"/>
    <lineage>
        <taxon>Eukaryota</taxon>
        <taxon>Fungi</taxon>
        <taxon>Dikarya</taxon>
        <taxon>Ascomycota</taxon>
        <taxon>Pezizomycotina</taxon>
        <taxon>Sordariomycetes</taxon>
        <taxon>Hypocreomycetidae</taxon>
        <taxon>Hypocreales</taxon>
        <taxon>Stachybotryaceae</taxon>
        <taxon>Stachybotrys</taxon>
    </lineage>
</organism>
<comment type="subcellular location">
    <subcellularLocation>
        <location evidence="1">Membrane</location>
        <topology evidence="1">Multi-pass membrane protein</topology>
    </subcellularLocation>
</comment>
<dbReference type="AlphaFoldDB" id="A0A8K0SY93"/>
<name>A0A8K0SY93_9HYPO</name>
<evidence type="ECO:0000313" key="10">
    <source>
        <dbReference type="Proteomes" id="UP000813444"/>
    </source>
</evidence>
<comment type="similarity">
    <text evidence="2">Belongs to the major facilitator superfamily. Sugar transporter (TC 2.A.1.1) family.</text>
</comment>
<feature type="transmembrane region" description="Helical" evidence="7">
    <location>
        <begin position="419"/>
        <end position="440"/>
    </location>
</feature>
<feature type="domain" description="Major facilitator superfamily (MFS) profile" evidence="8">
    <location>
        <begin position="33"/>
        <end position="471"/>
    </location>
</feature>
<dbReference type="PROSITE" id="PS00216">
    <property type="entry name" value="SUGAR_TRANSPORT_1"/>
    <property type="match status" value="1"/>
</dbReference>
<dbReference type="InterPro" id="IPR050360">
    <property type="entry name" value="MFS_Sugar_Transporters"/>
</dbReference>
<keyword evidence="3" id="KW-0813">Transport</keyword>
<accession>A0A8K0SY93</accession>
<evidence type="ECO:0000313" key="9">
    <source>
        <dbReference type="EMBL" id="KAH7325554.1"/>
    </source>
</evidence>
<feature type="transmembrane region" description="Helical" evidence="7">
    <location>
        <begin position="126"/>
        <end position="147"/>
    </location>
</feature>
<feature type="transmembrane region" description="Helical" evidence="7">
    <location>
        <begin position="282"/>
        <end position="308"/>
    </location>
</feature>
<dbReference type="PROSITE" id="PS00217">
    <property type="entry name" value="SUGAR_TRANSPORT_2"/>
    <property type="match status" value="1"/>
</dbReference>
<dbReference type="GO" id="GO:0016020">
    <property type="term" value="C:membrane"/>
    <property type="evidence" value="ECO:0007669"/>
    <property type="project" value="UniProtKB-SubCell"/>
</dbReference>
<dbReference type="Proteomes" id="UP000813444">
    <property type="component" value="Unassembled WGS sequence"/>
</dbReference>
<evidence type="ECO:0000256" key="7">
    <source>
        <dbReference type="SAM" id="Phobius"/>
    </source>
</evidence>
<evidence type="ECO:0000256" key="2">
    <source>
        <dbReference type="ARBA" id="ARBA00010992"/>
    </source>
</evidence>
<dbReference type="Pfam" id="PF00083">
    <property type="entry name" value="Sugar_tr"/>
    <property type="match status" value="1"/>
</dbReference>